<dbReference type="GO" id="GO:0120147">
    <property type="term" value="F:formylglycine-generating oxidase activity"/>
    <property type="evidence" value="ECO:0007669"/>
    <property type="project" value="TreeGrafter"/>
</dbReference>
<protein>
    <submittedName>
        <fullName evidence="2">Formylglycine-generating enzyme, required for sulfatase activity, contains SUMF1/FGE domain</fullName>
    </submittedName>
</protein>
<gene>
    <name evidence="2" type="ORF">SAMN04488563_5868</name>
</gene>
<keyword evidence="3" id="KW-1185">Reference proteome</keyword>
<feature type="domain" description="Sulfatase-modifying factor enzyme-like" evidence="1">
    <location>
        <begin position="21"/>
        <end position="326"/>
    </location>
</feature>
<sequence length="340" mass="37847">MTTVRPDNDVAPRATVRGQRDGMRWIAGGRFRMGSEDFFPEERPVHEVSVDGFWIDAHPVTNAEFSRFAHATHYVTVAERPLDPDQYQGADPALLAPGSLVFHKATGPVDLRDYRNWWEWVPGAQWSHPGGPGTGVRKRPDHPVVHVAYEDAVAYASWAGKELPTEAEWEFAARGGLDGAAFAWGDDHVPDGKAMANTWQGEFPWQNLRLDGYEGTSPVGSFPPNGYGLVDMTGNVWEWTCDWYAPRHPKASTSSCCAPADPLINPRVTSPNRSYDRGRPGEHIPRRVIKGGSHLCAPNYCLRYRPAARQPQMIDSSMAHLGFRCVVRRSDPPREGQTHG</sequence>
<dbReference type="AlphaFoldDB" id="A0A1H2LDD9"/>
<evidence type="ECO:0000313" key="2">
    <source>
        <dbReference type="EMBL" id="SDU78834.1"/>
    </source>
</evidence>
<dbReference type="Proteomes" id="UP000182977">
    <property type="component" value="Chromosome I"/>
</dbReference>
<dbReference type="OrthoDB" id="9768004at2"/>
<dbReference type="PANTHER" id="PTHR23150">
    <property type="entry name" value="SULFATASE MODIFYING FACTOR 1, 2"/>
    <property type="match status" value="1"/>
</dbReference>
<name>A0A1H2LDD9_9ACTN</name>
<reference evidence="3" key="1">
    <citation type="submission" date="2016-10" db="EMBL/GenBank/DDBJ databases">
        <authorList>
            <person name="Varghese N."/>
            <person name="Submissions S."/>
        </authorList>
    </citation>
    <scope>NUCLEOTIDE SEQUENCE [LARGE SCALE GENOMIC DNA]</scope>
    <source>
        <strain evidence="3">DSM 45079</strain>
    </source>
</reference>
<accession>A0A1H2LDD9</accession>
<dbReference type="InterPro" id="IPR042095">
    <property type="entry name" value="SUMF_sf"/>
</dbReference>
<evidence type="ECO:0000259" key="1">
    <source>
        <dbReference type="Pfam" id="PF03781"/>
    </source>
</evidence>
<dbReference type="InterPro" id="IPR016187">
    <property type="entry name" value="CTDL_fold"/>
</dbReference>
<evidence type="ECO:0000313" key="3">
    <source>
        <dbReference type="Proteomes" id="UP000182977"/>
    </source>
</evidence>
<dbReference type="EMBL" id="LT629791">
    <property type="protein sequence ID" value="SDU78834.1"/>
    <property type="molecule type" value="Genomic_DNA"/>
</dbReference>
<dbReference type="Pfam" id="PF03781">
    <property type="entry name" value="FGE-sulfatase"/>
    <property type="match status" value="1"/>
</dbReference>
<dbReference type="PANTHER" id="PTHR23150:SF19">
    <property type="entry name" value="FORMYLGLYCINE-GENERATING ENZYME"/>
    <property type="match status" value="1"/>
</dbReference>
<dbReference type="Gene3D" id="3.90.1580.10">
    <property type="entry name" value="paralog of FGE (formylglycine-generating enzyme)"/>
    <property type="match status" value="1"/>
</dbReference>
<dbReference type="InterPro" id="IPR005532">
    <property type="entry name" value="SUMF_dom"/>
</dbReference>
<dbReference type="STRING" id="419479.SAMN04488563_5868"/>
<dbReference type="InterPro" id="IPR051043">
    <property type="entry name" value="Sulfatase_Mod_Factor_Kinase"/>
</dbReference>
<proteinExistence type="predicted"/>
<organism evidence="2 3">
    <name type="scientific">Jiangella alkaliphila</name>
    <dbReference type="NCBI Taxonomy" id="419479"/>
    <lineage>
        <taxon>Bacteria</taxon>
        <taxon>Bacillati</taxon>
        <taxon>Actinomycetota</taxon>
        <taxon>Actinomycetes</taxon>
        <taxon>Jiangellales</taxon>
        <taxon>Jiangellaceae</taxon>
        <taxon>Jiangella</taxon>
    </lineage>
</organism>
<dbReference type="SUPFAM" id="SSF56436">
    <property type="entry name" value="C-type lectin-like"/>
    <property type="match status" value="1"/>
</dbReference>